<dbReference type="Proteomes" id="UP001608902">
    <property type="component" value="Unassembled WGS sequence"/>
</dbReference>
<dbReference type="Gene3D" id="3.40.1160.10">
    <property type="entry name" value="Acetylglutamate kinase-like"/>
    <property type="match status" value="1"/>
</dbReference>
<protein>
    <recommendedName>
        <fullName evidence="3">Aspartate/glutamate/uridylate kinase domain-containing protein</fullName>
    </recommendedName>
</protein>
<gene>
    <name evidence="1" type="ORF">AB6A40_009516</name>
</gene>
<organism evidence="1 2">
    <name type="scientific">Gnathostoma spinigerum</name>
    <dbReference type="NCBI Taxonomy" id="75299"/>
    <lineage>
        <taxon>Eukaryota</taxon>
        <taxon>Metazoa</taxon>
        <taxon>Ecdysozoa</taxon>
        <taxon>Nematoda</taxon>
        <taxon>Chromadorea</taxon>
        <taxon>Rhabditida</taxon>
        <taxon>Spirurina</taxon>
        <taxon>Gnathostomatomorpha</taxon>
        <taxon>Gnathostomatoidea</taxon>
        <taxon>Gnathostomatidae</taxon>
        <taxon>Gnathostoma</taxon>
    </lineage>
</organism>
<keyword evidence="2" id="KW-1185">Reference proteome</keyword>
<dbReference type="PANTHER" id="PTHR11063:SF8">
    <property type="entry name" value="DELTA-1-PYRROLINE-5-CARBOXYLATE SYNTHASE"/>
    <property type="match status" value="1"/>
</dbReference>
<dbReference type="InterPro" id="IPR036393">
    <property type="entry name" value="AceGlu_kinase-like_sf"/>
</dbReference>
<dbReference type="AlphaFoldDB" id="A0ABD6F0Y4"/>
<dbReference type="EMBL" id="JBGFUD010010143">
    <property type="protein sequence ID" value="MFH4982807.1"/>
    <property type="molecule type" value="Genomic_DNA"/>
</dbReference>
<proteinExistence type="predicted"/>
<dbReference type="PANTHER" id="PTHR11063">
    <property type="entry name" value="GLUTAMATE SEMIALDEHYDE DEHYDROGENASE"/>
    <property type="match status" value="1"/>
</dbReference>
<sequence length="110" mass="12397">MLRACLHRSFAFRYPGSCSVLFNRNVMRKNEYPLLTNFSTVRTVGIYDGDGNFNSAGQRHQQRILKSRSDLRNAQRIVVKMGSAVITRDDECGLALGRLASIVEQASLNF</sequence>
<name>A0ABD6F0Y4_9BILA</name>
<comment type="caution">
    <text evidence="1">The sequence shown here is derived from an EMBL/GenBank/DDBJ whole genome shotgun (WGS) entry which is preliminary data.</text>
</comment>
<evidence type="ECO:0008006" key="3">
    <source>
        <dbReference type="Google" id="ProtNLM"/>
    </source>
</evidence>
<evidence type="ECO:0000313" key="1">
    <source>
        <dbReference type="EMBL" id="MFH4982807.1"/>
    </source>
</evidence>
<reference evidence="1 2" key="1">
    <citation type="submission" date="2024-08" db="EMBL/GenBank/DDBJ databases">
        <title>Gnathostoma spinigerum genome.</title>
        <authorList>
            <person name="Gonzalez-Bertolin B."/>
            <person name="Monzon S."/>
            <person name="Zaballos A."/>
            <person name="Jimenez P."/>
            <person name="Dekumyoy P."/>
            <person name="Varona S."/>
            <person name="Cuesta I."/>
            <person name="Sumanam S."/>
            <person name="Adisakwattana P."/>
            <person name="Gasser R.B."/>
            <person name="Hernandez-Gonzalez A."/>
            <person name="Young N.D."/>
            <person name="Perteguer M.J."/>
        </authorList>
    </citation>
    <scope>NUCLEOTIDE SEQUENCE [LARGE SCALE GENOMIC DNA]</scope>
    <source>
        <strain evidence="1">AL3</strain>
        <tissue evidence="1">Liver</tissue>
    </source>
</reference>
<accession>A0ABD6F0Y4</accession>
<evidence type="ECO:0000313" key="2">
    <source>
        <dbReference type="Proteomes" id="UP001608902"/>
    </source>
</evidence>